<dbReference type="InterPro" id="IPR027417">
    <property type="entry name" value="P-loop_NTPase"/>
</dbReference>
<protein>
    <submittedName>
        <fullName evidence="5">ABC transporter ATP-binding protein</fullName>
    </submittedName>
</protein>
<feature type="domain" description="ABC transporter" evidence="4">
    <location>
        <begin position="8"/>
        <end position="256"/>
    </location>
</feature>
<keyword evidence="2" id="KW-0547">Nucleotide-binding</keyword>
<dbReference type="FunFam" id="3.40.50.300:FF:000421">
    <property type="entry name" value="Branched-chain amino acid ABC transporter ATP-binding protein"/>
    <property type="match status" value="1"/>
</dbReference>
<accession>A0A413FDZ3</accession>
<evidence type="ECO:0000256" key="3">
    <source>
        <dbReference type="ARBA" id="ARBA00022840"/>
    </source>
</evidence>
<keyword evidence="1" id="KW-0813">Transport</keyword>
<dbReference type="AlphaFoldDB" id="A0A413FDZ3"/>
<dbReference type="InterPro" id="IPR003439">
    <property type="entry name" value="ABC_transporter-like_ATP-bd"/>
</dbReference>
<dbReference type="GO" id="GO:1903806">
    <property type="term" value="P:L-isoleucine import across plasma membrane"/>
    <property type="evidence" value="ECO:0007669"/>
    <property type="project" value="TreeGrafter"/>
</dbReference>
<comment type="caution">
    <text evidence="5">The sequence shown here is derived from an EMBL/GenBank/DDBJ whole genome shotgun (WGS) entry which is preliminary data.</text>
</comment>
<dbReference type="Proteomes" id="UP000283880">
    <property type="component" value="Unassembled WGS sequence"/>
</dbReference>
<evidence type="ECO:0000313" key="6">
    <source>
        <dbReference type="Proteomes" id="UP000283880"/>
    </source>
</evidence>
<dbReference type="PROSITE" id="PS50893">
    <property type="entry name" value="ABC_TRANSPORTER_2"/>
    <property type="match status" value="1"/>
</dbReference>
<dbReference type="Pfam" id="PF00005">
    <property type="entry name" value="ABC_tran"/>
    <property type="match status" value="1"/>
</dbReference>
<dbReference type="GO" id="GO:0005304">
    <property type="term" value="F:L-valine transmembrane transporter activity"/>
    <property type="evidence" value="ECO:0007669"/>
    <property type="project" value="TreeGrafter"/>
</dbReference>
<dbReference type="GO" id="GO:0005524">
    <property type="term" value="F:ATP binding"/>
    <property type="evidence" value="ECO:0007669"/>
    <property type="project" value="UniProtKB-KW"/>
</dbReference>
<reference evidence="5 6" key="1">
    <citation type="submission" date="2018-08" db="EMBL/GenBank/DDBJ databases">
        <title>A genome reference for cultivated species of the human gut microbiota.</title>
        <authorList>
            <person name="Zou Y."/>
            <person name="Xue W."/>
            <person name="Luo G."/>
        </authorList>
    </citation>
    <scope>NUCLEOTIDE SEQUENCE [LARGE SCALE GENOMIC DNA]</scope>
    <source>
        <strain evidence="5 6">AF04-15</strain>
    </source>
</reference>
<evidence type="ECO:0000313" key="5">
    <source>
        <dbReference type="EMBL" id="RGX28656.1"/>
    </source>
</evidence>
<dbReference type="GO" id="GO:0016887">
    <property type="term" value="F:ATP hydrolysis activity"/>
    <property type="evidence" value="ECO:0007669"/>
    <property type="project" value="InterPro"/>
</dbReference>
<dbReference type="OrthoDB" id="9805514at2"/>
<gene>
    <name evidence="5" type="ORF">DWV29_13640</name>
</gene>
<dbReference type="InterPro" id="IPR032823">
    <property type="entry name" value="BCA_ABC_TP_C"/>
</dbReference>
<dbReference type="Gene3D" id="3.40.50.300">
    <property type="entry name" value="P-loop containing nucleotide triphosphate hydrolases"/>
    <property type="match status" value="1"/>
</dbReference>
<evidence type="ECO:0000256" key="1">
    <source>
        <dbReference type="ARBA" id="ARBA00022448"/>
    </source>
</evidence>
<dbReference type="InterPro" id="IPR003593">
    <property type="entry name" value="AAA+_ATPase"/>
</dbReference>
<dbReference type="Pfam" id="PF12399">
    <property type="entry name" value="BCA_ABC_TP_C"/>
    <property type="match status" value="1"/>
</dbReference>
<dbReference type="GO" id="GO:0005886">
    <property type="term" value="C:plasma membrane"/>
    <property type="evidence" value="ECO:0007669"/>
    <property type="project" value="TreeGrafter"/>
</dbReference>
<keyword evidence="3 5" id="KW-0067">ATP-binding</keyword>
<dbReference type="EMBL" id="QSBM01000010">
    <property type="protein sequence ID" value="RGX28656.1"/>
    <property type="molecule type" value="Genomic_DNA"/>
</dbReference>
<dbReference type="SMART" id="SM00382">
    <property type="entry name" value="AAA"/>
    <property type="match status" value="1"/>
</dbReference>
<organism evidence="5 6">
    <name type="scientific">Enterocloster asparagiformis</name>
    <dbReference type="NCBI Taxonomy" id="333367"/>
    <lineage>
        <taxon>Bacteria</taxon>
        <taxon>Bacillati</taxon>
        <taxon>Bacillota</taxon>
        <taxon>Clostridia</taxon>
        <taxon>Lachnospirales</taxon>
        <taxon>Lachnospiraceae</taxon>
        <taxon>Enterocloster</taxon>
    </lineage>
</organism>
<evidence type="ECO:0000259" key="4">
    <source>
        <dbReference type="PROSITE" id="PS50893"/>
    </source>
</evidence>
<dbReference type="GO" id="GO:0015192">
    <property type="term" value="F:L-phenylalanine transmembrane transporter activity"/>
    <property type="evidence" value="ECO:0007669"/>
    <property type="project" value="TreeGrafter"/>
</dbReference>
<dbReference type="GO" id="GO:0015808">
    <property type="term" value="P:L-alanine transport"/>
    <property type="evidence" value="ECO:0007669"/>
    <property type="project" value="TreeGrafter"/>
</dbReference>
<dbReference type="PANTHER" id="PTHR45772:SF7">
    <property type="entry name" value="AMINO ACID ABC TRANSPORTER ATP-BINDING PROTEIN"/>
    <property type="match status" value="1"/>
</dbReference>
<proteinExistence type="predicted"/>
<dbReference type="SUPFAM" id="SSF52540">
    <property type="entry name" value="P-loop containing nucleoside triphosphate hydrolases"/>
    <property type="match status" value="1"/>
</dbReference>
<name>A0A413FDZ3_9FIRM</name>
<dbReference type="CDD" id="cd03219">
    <property type="entry name" value="ABC_Mj1267_LivG_branched"/>
    <property type="match status" value="1"/>
</dbReference>
<sequence>MAQQEYILQLQNVVKRFGGITASNDITINVPRGSIYGIIGPNGAGKTTLFNMITGVYDTTEGRVLFEGQQVNGLPTHVIAARGIARTFQNIRLFGDLSVYDNLLTACQKNITYGLLDGILRTEKCRSQERESREFCDRLLEEVGLSDQRDQRANNLPYGMQRRLEIARALATRPKLILLDEPAAGMNEEESDKLSEFIREIREKKDVTVVIIDHHMDVIMAICDQISVLNFGTLLAEGKPDEIQNNPEVISAYLGVDE</sequence>
<evidence type="ECO:0000256" key="2">
    <source>
        <dbReference type="ARBA" id="ARBA00022741"/>
    </source>
</evidence>
<dbReference type="GO" id="GO:0015188">
    <property type="term" value="F:L-isoleucine transmembrane transporter activity"/>
    <property type="evidence" value="ECO:0007669"/>
    <property type="project" value="TreeGrafter"/>
</dbReference>
<dbReference type="PANTHER" id="PTHR45772">
    <property type="entry name" value="CONSERVED COMPONENT OF ABC TRANSPORTER FOR NATURAL AMINO ACIDS-RELATED"/>
    <property type="match status" value="1"/>
</dbReference>
<dbReference type="RefSeq" id="WP_007705630.1">
    <property type="nucleotide sequence ID" value="NZ_BAABXR010000003.1"/>
</dbReference>
<dbReference type="InterPro" id="IPR051120">
    <property type="entry name" value="ABC_AA/LPS_Transport"/>
</dbReference>
<dbReference type="GO" id="GO:1903805">
    <property type="term" value="P:L-valine import across plasma membrane"/>
    <property type="evidence" value="ECO:0007669"/>
    <property type="project" value="TreeGrafter"/>
</dbReference>
<dbReference type="GO" id="GO:0042941">
    <property type="term" value="P:D-alanine transmembrane transport"/>
    <property type="evidence" value="ECO:0007669"/>
    <property type="project" value="TreeGrafter"/>
</dbReference>